<keyword evidence="3" id="KW-1185">Reference proteome</keyword>
<dbReference type="InterPro" id="IPR051924">
    <property type="entry name" value="GST_Kappa/NadH"/>
</dbReference>
<name>A0AAD9IZY0_9ANNE</name>
<comment type="caution">
    <text evidence="2">The sequence shown here is derived from an EMBL/GenBank/DDBJ whole genome shotgun (WGS) entry which is preliminary data.</text>
</comment>
<sequence length="185" mass="20934">MASKLKRSVQFYYDVISPHAWITFENAYEKMYKRGTLTAMKLLTATEQTKPELTQMLSRSLWMRMWSKAGKDIGVPESDMEYLLLKSKEKGTTVKLRSTTEEALLNGVFNAPTMILDDVDYKKRVLSGPEGMYILALLLNKDYESPISNPNLIHEITPPTNTESGLYESPSSSTPGKDEKTIKPT</sequence>
<evidence type="ECO:0000313" key="3">
    <source>
        <dbReference type="Proteomes" id="UP001208570"/>
    </source>
</evidence>
<dbReference type="GO" id="GO:0005777">
    <property type="term" value="C:peroxisome"/>
    <property type="evidence" value="ECO:0007669"/>
    <property type="project" value="TreeGrafter"/>
</dbReference>
<gene>
    <name evidence="2" type="ORF">LSH36_820g00077</name>
</gene>
<reference evidence="2" key="1">
    <citation type="journal article" date="2023" name="Mol. Biol. Evol.">
        <title>Third-Generation Sequencing Reveals the Adaptive Role of the Epigenome in Three Deep-Sea Polychaetes.</title>
        <authorList>
            <person name="Perez M."/>
            <person name="Aroh O."/>
            <person name="Sun Y."/>
            <person name="Lan Y."/>
            <person name="Juniper S.K."/>
            <person name="Young C.R."/>
            <person name="Angers B."/>
            <person name="Qian P.Y."/>
        </authorList>
    </citation>
    <scope>NUCLEOTIDE SEQUENCE</scope>
    <source>
        <strain evidence="2">P08H-3</strain>
    </source>
</reference>
<proteinExistence type="predicted"/>
<accession>A0AAD9IZY0</accession>
<feature type="region of interest" description="Disordered" evidence="1">
    <location>
        <begin position="151"/>
        <end position="185"/>
    </location>
</feature>
<organism evidence="2 3">
    <name type="scientific">Paralvinella palmiformis</name>
    <dbReference type="NCBI Taxonomy" id="53620"/>
    <lineage>
        <taxon>Eukaryota</taxon>
        <taxon>Metazoa</taxon>
        <taxon>Spiralia</taxon>
        <taxon>Lophotrochozoa</taxon>
        <taxon>Annelida</taxon>
        <taxon>Polychaeta</taxon>
        <taxon>Sedentaria</taxon>
        <taxon>Canalipalpata</taxon>
        <taxon>Terebellida</taxon>
        <taxon>Terebelliformia</taxon>
        <taxon>Alvinellidae</taxon>
        <taxon>Paralvinella</taxon>
    </lineage>
</organism>
<dbReference type="GO" id="GO:0006749">
    <property type="term" value="P:glutathione metabolic process"/>
    <property type="evidence" value="ECO:0007669"/>
    <property type="project" value="TreeGrafter"/>
</dbReference>
<evidence type="ECO:0000313" key="2">
    <source>
        <dbReference type="EMBL" id="KAK2143688.1"/>
    </source>
</evidence>
<protein>
    <recommendedName>
        <fullName evidence="4">DSBA-like thioredoxin domain-containing protein</fullName>
    </recommendedName>
</protein>
<dbReference type="GO" id="GO:0004602">
    <property type="term" value="F:glutathione peroxidase activity"/>
    <property type="evidence" value="ECO:0007669"/>
    <property type="project" value="TreeGrafter"/>
</dbReference>
<dbReference type="Gene3D" id="3.40.30.10">
    <property type="entry name" value="Glutaredoxin"/>
    <property type="match status" value="1"/>
</dbReference>
<dbReference type="PANTHER" id="PTHR42943">
    <property type="entry name" value="GLUTATHIONE S-TRANSFERASE KAPPA"/>
    <property type="match status" value="1"/>
</dbReference>
<feature type="compositionally biased region" description="Basic and acidic residues" evidence="1">
    <location>
        <begin position="176"/>
        <end position="185"/>
    </location>
</feature>
<dbReference type="AlphaFoldDB" id="A0AAD9IZY0"/>
<dbReference type="GO" id="GO:0004364">
    <property type="term" value="F:glutathione transferase activity"/>
    <property type="evidence" value="ECO:0007669"/>
    <property type="project" value="TreeGrafter"/>
</dbReference>
<dbReference type="Proteomes" id="UP001208570">
    <property type="component" value="Unassembled WGS sequence"/>
</dbReference>
<evidence type="ECO:0008006" key="4">
    <source>
        <dbReference type="Google" id="ProtNLM"/>
    </source>
</evidence>
<evidence type="ECO:0000256" key="1">
    <source>
        <dbReference type="SAM" id="MobiDB-lite"/>
    </source>
</evidence>
<dbReference type="PANTHER" id="PTHR42943:SF2">
    <property type="entry name" value="GLUTATHIONE S-TRANSFERASE KAPPA 1"/>
    <property type="match status" value="1"/>
</dbReference>
<dbReference type="EMBL" id="JAODUP010000820">
    <property type="protein sequence ID" value="KAK2143688.1"/>
    <property type="molecule type" value="Genomic_DNA"/>
</dbReference>
<dbReference type="GO" id="GO:0005739">
    <property type="term" value="C:mitochondrion"/>
    <property type="evidence" value="ECO:0007669"/>
    <property type="project" value="TreeGrafter"/>
</dbReference>
<feature type="compositionally biased region" description="Polar residues" evidence="1">
    <location>
        <begin position="158"/>
        <end position="175"/>
    </location>
</feature>